<comment type="caution">
    <text evidence="2">The sequence shown here is derived from an EMBL/GenBank/DDBJ whole genome shotgun (WGS) entry which is preliminary data.</text>
</comment>
<proteinExistence type="predicted"/>
<dbReference type="STRING" id="197461.A3843_18090"/>
<dbReference type="AlphaFoldDB" id="A0A1U7JCV0"/>
<keyword evidence="1" id="KW-1133">Transmembrane helix</keyword>
<accession>A0A1U7JCV0</accession>
<organism evidence="2 3">
    <name type="scientific">Pseudovibrio exalbescens</name>
    <dbReference type="NCBI Taxonomy" id="197461"/>
    <lineage>
        <taxon>Bacteria</taxon>
        <taxon>Pseudomonadati</taxon>
        <taxon>Pseudomonadota</taxon>
        <taxon>Alphaproteobacteria</taxon>
        <taxon>Hyphomicrobiales</taxon>
        <taxon>Stappiaceae</taxon>
        <taxon>Pseudovibrio</taxon>
    </lineage>
</organism>
<protein>
    <submittedName>
        <fullName evidence="2">Uncharacterized protein</fullName>
    </submittedName>
</protein>
<evidence type="ECO:0000313" key="2">
    <source>
        <dbReference type="EMBL" id="OKL42569.1"/>
    </source>
</evidence>
<dbReference type="RefSeq" id="WP_051269468.1">
    <property type="nucleotide sequence ID" value="NZ_LVVZ01000041.1"/>
</dbReference>
<gene>
    <name evidence="2" type="ORF">A3843_18090</name>
</gene>
<keyword evidence="3" id="KW-1185">Reference proteome</keyword>
<keyword evidence="1" id="KW-0472">Membrane</keyword>
<keyword evidence="1" id="KW-0812">Transmembrane</keyword>
<feature type="transmembrane region" description="Helical" evidence="1">
    <location>
        <begin position="44"/>
        <end position="70"/>
    </location>
</feature>
<evidence type="ECO:0000313" key="3">
    <source>
        <dbReference type="Proteomes" id="UP000185783"/>
    </source>
</evidence>
<name>A0A1U7JCV0_9HYPH</name>
<reference evidence="2 3" key="1">
    <citation type="submission" date="2016-03" db="EMBL/GenBank/DDBJ databases">
        <title>Genome sequence of Nesiotobacter sp. nov., a moderately halophilic alphaproteobacterium isolated from the Yellow Sea, China.</title>
        <authorList>
            <person name="Zhang G."/>
            <person name="Zhang R."/>
        </authorList>
    </citation>
    <scope>NUCLEOTIDE SEQUENCE [LARGE SCALE GENOMIC DNA]</scope>
    <source>
        <strain evidence="2 3">WB1-6</strain>
    </source>
</reference>
<evidence type="ECO:0000256" key="1">
    <source>
        <dbReference type="SAM" id="Phobius"/>
    </source>
</evidence>
<dbReference type="EMBL" id="LVVZ01000041">
    <property type="protein sequence ID" value="OKL42569.1"/>
    <property type="molecule type" value="Genomic_DNA"/>
</dbReference>
<dbReference type="Proteomes" id="UP000185783">
    <property type="component" value="Unassembled WGS sequence"/>
</dbReference>
<sequence length="182" mass="19890">MAQPHHLDPWDESSQARPEPFATGYAKGAGEGIVYGGAAVAVGALVFALVGYPVALGVALVAGALAAWFYPTVTREPQVGAREDGLFVDGIGFLDWSAVSALTLHSTAVRSIMLTKLVIQLNTDMDKAVAKPQRQPFWRSLMMRNWRLKKDAEGHPTVVVDLHTLRMPPEQILSRLRQFRSV</sequence>